<dbReference type="Proteomes" id="UP001221142">
    <property type="component" value="Unassembled WGS sequence"/>
</dbReference>
<comment type="caution">
    <text evidence="2">The sequence shown here is derived from an EMBL/GenBank/DDBJ whole genome shotgun (WGS) entry which is preliminary data.</text>
</comment>
<dbReference type="EMBL" id="JARKIF010000004">
    <property type="protein sequence ID" value="KAJ7641500.1"/>
    <property type="molecule type" value="Genomic_DNA"/>
</dbReference>
<organism evidence="2 3">
    <name type="scientific">Roridomyces roridus</name>
    <dbReference type="NCBI Taxonomy" id="1738132"/>
    <lineage>
        <taxon>Eukaryota</taxon>
        <taxon>Fungi</taxon>
        <taxon>Dikarya</taxon>
        <taxon>Basidiomycota</taxon>
        <taxon>Agaricomycotina</taxon>
        <taxon>Agaricomycetes</taxon>
        <taxon>Agaricomycetidae</taxon>
        <taxon>Agaricales</taxon>
        <taxon>Marasmiineae</taxon>
        <taxon>Mycenaceae</taxon>
        <taxon>Roridomyces</taxon>
    </lineage>
</organism>
<evidence type="ECO:0000259" key="1">
    <source>
        <dbReference type="Pfam" id="PF11976"/>
    </source>
</evidence>
<dbReference type="Gene3D" id="3.10.20.90">
    <property type="entry name" value="Phosphatidylinositol 3-kinase Catalytic Subunit, Chain A, domain 1"/>
    <property type="match status" value="1"/>
</dbReference>
<sequence length="62" mass="6956">MKPSATFGVVFDQFCQKLNMERAGLRFTFADQRIQEDDTPESLDMAEDETNVVDVNLQQAGG</sequence>
<dbReference type="Pfam" id="PF11976">
    <property type="entry name" value="Rad60-SLD"/>
    <property type="match status" value="1"/>
</dbReference>
<name>A0AAD7C7P2_9AGAR</name>
<evidence type="ECO:0000313" key="2">
    <source>
        <dbReference type="EMBL" id="KAJ7641500.1"/>
    </source>
</evidence>
<keyword evidence="3" id="KW-1185">Reference proteome</keyword>
<dbReference type="AlphaFoldDB" id="A0AAD7C7P2"/>
<proteinExistence type="predicted"/>
<reference evidence="2" key="1">
    <citation type="submission" date="2023-03" db="EMBL/GenBank/DDBJ databases">
        <title>Massive genome expansion in bonnet fungi (Mycena s.s.) driven by repeated elements and novel gene families across ecological guilds.</title>
        <authorList>
            <consortium name="Lawrence Berkeley National Laboratory"/>
            <person name="Harder C.B."/>
            <person name="Miyauchi S."/>
            <person name="Viragh M."/>
            <person name="Kuo A."/>
            <person name="Thoen E."/>
            <person name="Andreopoulos B."/>
            <person name="Lu D."/>
            <person name="Skrede I."/>
            <person name="Drula E."/>
            <person name="Henrissat B."/>
            <person name="Morin E."/>
            <person name="Kohler A."/>
            <person name="Barry K."/>
            <person name="LaButti K."/>
            <person name="Morin E."/>
            <person name="Salamov A."/>
            <person name="Lipzen A."/>
            <person name="Mereny Z."/>
            <person name="Hegedus B."/>
            <person name="Baldrian P."/>
            <person name="Stursova M."/>
            <person name="Weitz H."/>
            <person name="Taylor A."/>
            <person name="Grigoriev I.V."/>
            <person name="Nagy L.G."/>
            <person name="Martin F."/>
            <person name="Kauserud H."/>
        </authorList>
    </citation>
    <scope>NUCLEOTIDE SEQUENCE</scope>
    <source>
        <strain evidence="2">9284</strain>
    </source>
</reference>
<evidence type="ECO:0000313" key="3">
    <source>
        <dbReference type="Proteomes" id="UP001221142"/>
    </source>
</evidence>
<protein>
    <recommendedName>
        <fullName evidence="1">Rad60/SUMO-like domain-containing protein</fullName>
    </recommendedName>
</protein>
<gene>
    <name evidence="2" type="ORF">FB45DRAFT_1022245</name>
</gene>
<dbReference type="CDD" id="cd01763">
    <property type="entry name" value="Ubl_SUMO_like"/>
    <property type="match status" value="1"/>
</dbReference>
<dbReference type="SUPFAM" id="SSF54236">
    <property type="entry name" value="Ubiquitin-like"/>
    <property type="match status" value="1"/>
</dbReference>
<dbReference type="InterPro" id="IPR029071">
    <property type="entry name" value="Ubiquitin-like_domsf"/>
</dbReference>
<accession>A0AAD7C7P2</accession>
<dbReference type="InterPro" id="IPR022617">
    <property type="entry name" value="Rad60/SUMO-like_dom"/>
</dbReference>
<feature type="domain" description="Rad60/SUMO-like" evidence="1">
    <location>
        <begin position="2"/>
        <end position="55"/>
    </location>
</feature>